<keyword evidence="1" id="KW-0732">Signal</keyword>
<dbReference type="Proteomes" id="UP000092445">
    <property type="component" value="Unassembled WGS sequence"/>
</dbReference>
<sequence>MKHSFAGFMRVNSAVLLHIFILTLLLGEVFSLHCHKCDSYHQRQCNNPLRSNKFLLKCPPKYRYCAISRLGNSTQRGCIPTALCASLSGELLDICCHCRKDGCNWGFGCTGHRVASYWFKILANFRLEPRYETYVDKHGGGFSCSLSHTITGYLTTSKSEKLKIIINFAHKLNATALIKENGPISVFRCYGALPSGGYSVTRSNCVGRDFGLYKRNVSKTDLEPFYASPVVKKILPD</sequence>
<feature type="signal peptide" evidence="1">
    <location>
        <begin position="1"/>
        <end position="31"/>
    </location>
</feature>
<keyword evidence="3" id="KW-1185">Reference proteome</keyword>
<proteinExistence type="predicted"/>
<evidence type="ECO:0000313" key="3">
    <source>
        <dbReference type="Proteomes" id="UP000092445"/>
    </source>
</evidence>
<evidence type="ECO:0000256" key="1">
    <source>
        <dbReference type="SAM" id="SignalP"/>
    </source>
</evidence>
<protein>
    <submittedName>
        <fullName evidence="2">Uncharacterized protein</fullName>
    </submittedName>
</protein>
<evidence type="ECO:0000313" key="2">
    <source>
        <dbReference type="EnsemblMetazoa" id="GPAI033410-PA"/>
    </source>
</evidence>
<reference evidence="2" key="2">
    <citation type="submission" date="2020-05" db="UniProtKB">
        <authorList>
            <consortium name="EnsemblMetazoa"/>
        </authorList>
    </citation>
    <scope>IDENTIFICATION</scope>
    <source>
        <strain evidence="2">IAEA</strain>
    </source>
</reference>
<organism evidence="2 3">
    <name type="scientific">Glossina pallidipes</name>
    <name type="common">Tsetse fly</name>
    <dbReference type="NCBI Taxonomy" id="7398"/>
    <lineage>
        <taxon>Eukaryota</taxon>
        <taxon>Metazoa</taxon>
        <taxon>Ecdysozoa</taxon>
        <taxon>Arthropoda</taxon>
        <taxon>Hexapoda</taxon>
        <taxon>Insecta</taxon>
        <taxon>Pterygota</taxon>
        <taxon>Neoptera</taxon>
        <taxon>Endopterygota</taxon>
        <taxon>Diptera</taxon>
        <taxon>Brachycera</taxon>
        <taxon>Muscomorpha</taxon>
        <taxon>Hippoboscoidea</taxon>
        <taxon>Glossinidae</taxon>
        <taxon>Glossina</taxon>
    </lineage>
</organism>
<reference evidence="3" key="1">
    <citation type="submission" date="2014-03" db="EMBL/GenBank/DDBJ databases">
        <authorList>
            <person name="Aksoy S."/>
            <person name="Warren W."/>
            <person name="Wilson R.K."/>
        </authorList>
    </citation>
    <scope>NUCLEOTIDE SEQUENCE [LARGE SCALE GENOMIC DNA]</scope>
    <source>
        <strain evidence="3">IAEA</strain>
    </source>
</reference>
<accession>A0A1B0A3L3</accession>
<name>A0A1B0A3L3_GLOPL</name>
<feature type="chain" id="PRO_5008403446" evidence="1">
    <location>
        <begin position="32"/>
        <end position="237"/>
    </location>
</feature>
<dbReference type="VEuPathDB" id="VectorBase:GPAI033410"/>
<dbReference type="EnsemblMetazoa" id="GPAI033410-RA">
    <property type="protein sequence ID" value="GPAI033410-PA"/>
    <property type="gene ID" value="GPAI033410"/>
</dbReference>
<dbReference type="AlphaFoldDB" id="A0A1B0A3L3"/>